<dbReference type="KEGG" id="ghl:GM160_07410"/>
<dbReference type="Pfam" id="PF09601">
    <property type="entry name" value="DUF2459"/>
    <property type="match status" value="1"/>
</dbReference>
<organism evidence="1 2">
    <name type="scientific">Guyparkeria halophila</name>
    <dbReference type="NCBI Taxonomy" id="47960"/>
    <lineage>
        <taxon>Bacteria</taxon>
        <taxon>Pseudomonadati</taxon>
        <taxon>Pseudomonadota</taxon>
        <taxon>Gammaproteobacteria</taxon>
        <taxon>Chromatiales</taxon>
        <taxon>Thioalkalibacteraceae</taxon>
        <taxon>Guyparkeria</taxon>
    </lineage>
</organism>
<dbReference type="AlphaFoldDB" id="A0A6I6D5R1"/>
<protein>
    <submittedName>
        <fullName evidence="1">DUF2459 domain-containing protein</fullName>
    </submittedName>
</protein>
<evidence type="ECO:0000313" key="2">
    <source>
        <dbReference type="Proteomes" id="UP000427716"/>
    </source>
</evidence>
<evidence type="ECO:0000313" key="1">
    <source>
        <dbReference type="EMBL" id="QGT79597.1"/>
    </source>
</evidence>
<keyword evidence="2" id="KW-1185">Reference proteome</keyword>
<accession>A0A6I6D5R1</accession>
<dbReference type="Proteomes" id="UP000427716">
    <property type="component" value="Chromosome"/>
</dbReference>
<dbReference type="EMBL" id="CP046415">
    <property type="protein sequence ID" value="QGT79597.1"/>
    <property type="molecule type" value="Genomic_DNA"/>
</dbReference>
<reference evidence="1 2" key="1">
    <citation type="submission" date="2019-11" db="EMBL/GenBank/DDBJ databases">
        <authorList>
            <person name="Zhang J."/>
            <person name="Sun C."/>
        </authorList>
    </citation>
    <scope>NUCLEOTIDE SEQUENCE [LARGE SCALE GENOMIC DNA]</scope>
    <source>
        <strain evidence="2">sp2</strain>
    </source>
</reference>
<sequence length="194" mass="21766">MGGVALLLGGCTTTIVAPASVDRPQSVFVLDHGRHSSLVLPHPQGFVRYAYGDWAWYAEMDTGWMQAIDAVLFPSRAGLGRRQTDRPATREGLREGLRVGIQEIHEVEVDAERVTALRDSLEAHHRENLASVKENPTYDLAFVEYPEPYAFWHNSNHKVADWLRRLGCTIEGTAFWAQWQVIRSGDGRGRLLGD</sequence>
<proteinExistence type="predicted"/>
<gene>
    <name evidence="1" type="ORF">GM160_07410</name>
</gene>
<dbReference type="InterPro" id="IPR011727">
    <property type="entry name" value="CHP02117"/>
</dbReference>
<name>A0A6I6D5R1_9GAMM</name>